<evidence type="ECO:0000313" key="6">
    <source>
        <dbReference type="Ensembl" id="ENSNMLP00000030526.1"/>
    </source>
</evidence>
<dbReference type="GO" id="GO:0005737">
    <property type="term" value="C:cytoplasm"/>
    <property type="evidence" value="ECO:0007669"/>
    <property type="project" value="UniProtKB-SubCell"/>
</dbReference>
<dbReference type="Gene3D" id="2.60.40.10">
    <property type="entry name" value="Immunoglobulins"/>
    <property type="match status" value="1"/>
</dbReference>
<dbReference type="InterPro" id="IPR003599">
    <property type="entry name" value="Ig_sub"/>
</dbReference>
<dbReference type="FunFam" id="2.60.40.10:FF:000214">
    <property type="entry name" value="titin isoform X1"/>
    <property type="match status" value="1"/>
</dbReference>
<evidence type="ECO:0000256" key="1">
    <source>
        <dbReference type="ARBA" id="ARBA00004496"/>
    </source>
</evidence>
<dbReference type="Ensembl" id="ENSNMLT00000034042.1">
    <property type="protein sequence ID" value="ENSNMLP00000030526.1"/>
    <property type="gene ID" value="ENSNMLG00000019244.1"/>
</dbReference>
<evidence type="ECO:0000256" key="2">
    <source>
        <dbReference type="ARBA" id="ARBA00022490"/>
    </source>
</evidence>
<accession>A0A8C6U917</accession>
<evidence type="ECO:0000256" key="3">
    <source>
        <dbReference type="ARBA" id="ARBA00022553"/>
    </source>
</evidence>
<dbReference type="AlphaFoldDB" id="A0A8C6U917"/>
<evidence type="ECO:0000313" key="7">
    <source>
        <dbReference type="Proteomes" id="UP000694523"/>
    </source>
</evidence>
<dbReference type="SUPFAM" id="SSF48726">
    <property type="entry name" value="Immunoglobulin"/>
    <property type="match status" value="1"/>
</dbReference>
<dbReference type="Proteomes" id="UP000694523">
    <property type="component" value="Unplaced"/>
</dbReference>
<comment type="subcellular location">
    <subcellularLocation>
        <location evidence="1">Cytoplasm</location>
    </subcellularLocation>
</comment>
<keyword evidence="7" id="KW-1185">Reference proteome</keyword>
<dbReference type="PANTHER" id="PTHR35971">
    <property type="entry name" value="SI:DKEY-31G6.6"/>
    <property type="match status" value="1"/>
</dbReference>
<dbReference type="Pfam" id="PF07679">
    <property type="entry name" value="I-set"/>
    <property type="match status" value="1"/>
</dbReference>
<dbReference type="InterPro" id="IPR007110">
    <property type="entry name" value="Ig-like_dom"/>
</dbReference>
<keyword evidence="4" id="KW-1015">Disulfide bond</keyword>
<dbReference type="PANTHER" id="PTHR35971:SF4">
    <property type="entry name" value="OBSCURIN"/>
    <property type="match status" value="1"/>
</dbReference>
<dbReference type="InterPro" id="IPR013783">
    <property type="entry name" value="Ig-like_fold"/>
</dbReference>
<dbReference type="InterPro" id="IPR036179">
    <property type="entry name" value="Ig-like_dom_sf"/>
</dbReference>
<reference evidence="6" key="1">
    <citation type="submission" date="2025-08" db="UniProtKB">
        <authorList>
            <consortium name="Ensembl"/>
        </authorList>
    </citation>
    <scope>IDENTIFICATION</scope>
</reference>
<dbReference type="InterPro" id="IPR052385">
    <property type="entry name" value="Obscurin/Obscurin-like_Reg"/>
</dbReference>
<organism evidence="6 7">
    <name type="scientific">Neogobius melanostomus</name>
    <name type="common">round goby</name>
    <dbReference type="NCBI Taxonomy" id="47308"/>
    <lineage>
        <taxon>Eukaryota</taxon>
        <taxon>Metazoa</taxon>
        <taxon>Chordata</taxon>
        <taxon>Craniata</taxon>
        <taxon>Vertebrata</taxon>
        <taxon>Euteleostomi</taxon>
        <taxon>Actinopterygii</taxon>
        <taxon>Neopterygii</taxon>
        <taxon>Teleostei</taxon>
        <taxon>Neoteleostei</taxon>
        <taxon>Acanthomorphata</taxon>
        <taxon>Gobiaria</taxon>
        <taxon>Gobiiformes</taxon>
        <taxon>Gobioidei</taxon>
        <taxon>Gobiidae</taxon>
        <taxon>Benthophilinae</taxon>
        <taxon>Neogobiini</taxon>
        <taxon>Neogobius</taxon>
    </lineage>
</organism>
<evidence type="ECO:0000259" key="5">
    <source>
        <dbReference type="PROSITE" id="PS50835"/>
    </source>
</evidence>
<reference evidence="6" key="2">
    <citation type="submission" date="2025-09" db="UniProtKB">
        <authorList>
            <consortium name="Ensembl"/>
        </authorList>
    </citation>
    <scope>IDENTIFICATION</scope>
</reference>
<protein>
    <recommendedName>
        <fullName evidence="5">Ig-like domain-containing protein</fullName>
    </recommendedName>
</protein>
<dbReference type="SMART" id="SM00409">
    <property type="entry name" value="IG"/>
    <property type="match status" value="1"/>
</dbReference>
<proteinExistence type="predicted"/>
<evidence type="ECO:0000256" key="4">
    <source>
        <dbReference type="ARBA" id="ARBA00023157"/>
    </source>
</evidence>
<feature type="domain" description="Ig-like" evidence="5">
    <location>
        <begin position="35"/>
        <end position="124"/>
    </location>
</feature>
<keyword evidence="2" id="KW-0963">Cytoplasm</keyword>
<dbReference type="InterPro" id="IPR013098">
    <property type="entry name" value="Ig_I-set"/>
</dbReference>
<sequence>MFTKKPSENIEDTEGKLVKIEGRLSGSQPMSAKKPPVFDVPLKPVSLQNYTAVEKEEVILMCELSKASGEVKWFKDGNEIYPSKNVLFQSDGKKRMLVIKKTAKSDMAAYTCDCGTDKTTAELSIEGNTCGLPGSAHLKTLEGILRRIFVNGVNVSKVSIKYLCTCDNPPCLRWDDSRI</sequence>
<keyword evidence="3" id="KW-0597">Phosphoprotein</keyword>
<name>A0A8C6U917_9GOBI</name>
<dbReference type="PROSITE" id="PS50835">
    <property type="entry name" value="IG_LIKE"/>
    <property type="match status" value="1"/>
</dbReference>